<name>A0A8H7WH48_9HELO</name>
<dbReference type="AlphaFoldDB" id="A0A8H7WH48"/>
<feature type="region of interest" description="Disordered" evidence="1">
    <location>
        <begin position="115"/>
        <end position="134"/>
    </location>
</feature>
<proteinExistence type="predicted"/>
<reference evidence="2" key="1">
    <citation type="submission" date="2021-02" db="EMBL/GenBank/DDBJ databases">
        <title>Genome sequence Cadophora malorum strain M34.</title>
        <authorList>
            <person name="Stefanovic E."/>
            <person name="Vu D."/>
            <person name="Scully C."/>
            <person name="Dijksterhuis J."/>
            <person name="Roader J."/>
            <person name="Houbraken J."/>
        </authorList>
    </citation>
    <scope>NUCLEOTIDE SEQUENCE</scope>
    <source>
        <strain evidence="2">M34</strain>
    </source>
</reference>
<accession>A0A8H7WH48</accession>
<evidence type="ECO:0000313" key="3">
    <source>
        <dbReference type="Proteomes" id="UP000664132"/>
    </source>
</evidence>
<protein>
    <submittedName>
        <fullName evidence="2">Uncharacterized protein</fullName>
    </submittedName>
</protein>
<evidence type="ECO:0000256" key="1">
    <source>
        <dbReference type="SAM" id="MobiDB-lite"/>
    </source>
</evidence>
<dbReference type="OrthoDB" id="3710710at2759"/>
<sequence length="307" mass="33073">MKSTIQTSSTSSTTLSPALKNLRNSNYSSYTPKSTPETKPNINIKSALLTLTAISALASPASTSPLVERVINPQYSVYAKCIQEAVPAFPYGDVKPTAEKVGECFARIQTSRGKRSAGAEPDWQTPAAPVVTDDTTGNTDLTIRAKDDVLDLDAAPYCNNDNFIWVTEVRDNAVKFCNILVKEIRDNGLSKDGGVAQFVNHFTNGHDKQGHQLKDGMKVAATFVLKVYTPVGMAFETVKEVAKGLEVGCVQGLTVLATKETGCTDDINYYRPSKAKGYTGTGAIGGLMYMLWKGIPFAAVKLDLANE</sequence>
<gene>
    <name evidence="2" type="ORF">IFR04_002103</name>
</gene>
<organism evidence="2 3">
    <name type="scientific">Cadophora malorum</name>
    <dbReference type="NCBI Taxonomy" id="108018"/>
    <lineage>
        <taxon>Eukaryota</taxon>
        <taxon>Fungi</taxon>
        <taxon>Dikarya</taxon>
        <taxon>Ascomycota</taxon>
        <taxon>Pezizomycotina</taxon>
        <taxon>Leotiomycetes</taxon>
        <taxon>Helotiales</taxon>
        <taxon>Ploettnerulaceae</taxon>
        <taxon>Cadophora</taxon>
    </lineage>
</organism>
<dbReference type="EMBL" id="JAFJYH010000017">
    <property type="protein sequence ID" value="KAG4424755.1"/>
    <property type="molecule type" value="Genomic_DNA"/>
</dbReference>
<comment type="caution">
    <text evidence="2">The sequence shown here is derived from an EMBL/GenBank/DDBJ whole genome shotgun (WGS) entry which is preliminary data.</text>
</comment>
<keyword evidence="3" id="KW-1185">Reference proteome</keyword>
<evidence type="ECO:0000313" key="2">
    <source>
        <dbReference type="EMBL" id="KAG4424755.1"/>
    </source>
</evidence>
<dbReference type="Proteomes" id="UP000664132">
    <property type="component" value="Unassembled WGS sequence"/>
</dbReference>